<dbReference type="Gene3D" id="2.40.320.10">
    <property type="entry name" value="Hypothetical Protein Pfu-838710-001"/>
    <property type="match status" value="1"/>
</dbReference>
<dbReference type="InterPro" id="IPR009195">
    <property type="entry name" value="Uncharacterised_YjbK"/>
</dbReference>
<feature type="domain" description="CYTH" evidence="1">
    <location>
        <begin position="4"/>
        <end position="191"/>
    </location>
</feature>
<dbReference type="RefSeq" id="WP_061840319.1">
    <property type="nucleotide sequence ID" value="NZ_BDDZ01000032.1"/>
</dbReference>
<dbReference type="SMART" id="SM01118">
    <property type="entry name" value="CYTH"/>
    <property type="match status" value="1"/>
</dbReference>
<dbReference type="GeneID" id="64054707"/>
<evidence type="ECO:0000313" key="3">
    <source>
        <dbReference type="Proteomes" id="UP000236214"/>
    </source>
</evidence>
<reference evidence="2 3" key="1">
    <citation type="submission" date="2016-05" db="EMBL/GenBank/DDBJ databases">
        <title>Whole genome sequencing of Tetragenococcus halophilus subsp. halophilus NISL 7118.</title>
        <authorList>
            <person name="Shiwa Y."/>
            <person name="Nishimura I."/>
            <person name="Yoshikawa H."/>
            <person name="Koyama Y."/>
            <person name="Oguma T."/>
        </authorList>
    </citation>
    <scope>NUCLEOTIDE SEQUENCE [LARGE SCALE GENOMIC DNA]</scope>
    <source>
        <strain evidence="2 3">NISL 7118</strain>
    </source>
</reference>
<sequence length="191" mass="22290">MSQQNEIEFKTLLTKNDYNRIVQYYQLQGTDFHTQKNCYFDTFDQKLAMNHCGLRIRQFASYGELTLKTPAKVGLLETTDQLNIEQTEQLINQQKILTNGHVADKLAEYAIAANDLILFAELTTKRAEFSIDEGLLALDESWYANQHDYELELEVENSEKGKQDFKKLLDKFDITYRPAKNKIERAAYMQQ</sequence>
<dbReference type="PANTHER" id="PTHR34948">
    <property type="entry name" value="OS08G0299200 PROTEIN"/>
    <property type="match status" value="1"/>
</dbReference>
<evidence type="ECO:0000313" key="2">
    <source>
        <dbReference type="EMBL" id="GBD68120.1"/>
    </source>
</evidence>
<dbReference type="Proteomes" id="UP000236214">
    <property type="component" value="Unassembled WGS sequence"/>
</dbReference>
<dbReference type="PANTHER" id="PTHR34948:SF2">
    <property type="entry name" value="TRIPHOSPHATE TUNNEL METALLOENZYME 3"/>
    <property type="match status" value="1"/>
</dbReference>
<dbReference type="InterPro" id="IPR023577">
    <property type="entry name" value="CYTH_domain"/>
</dbReference>
<dbReference type="AlphaFoldDB" id="A0A2H6CSZ6"/>
<name>A0A2H6CSZ6_TETHA</name>
<dbReference type="PROSITE" id="PS51707">
    <property type="entry name" value="CYTH"/>
    <property type="match status" value="1"/>
</dbReference>
<comment type="caution">
    <text evidence="2">The sequence shown here is derived from an EMBL/GenBank/DDBJ whole genome shotgun (WGS) entry which is preliminary data.</text>
</comment>
<evidence type="ECO:0000259" key="1">
    <source>
        <dbReference type="PROSITE" id="PS51707"/>
    </source>
</evidence>
<dbReference type="CDD" id="cd07762">
    <property type="entry name" value="CYTH-like_Pase_1"/>
    <property type="match status" value="1"/>
</dbReference>
<accession>A0A2H6CSZ6</accession>
<dbReference type="EMBL" id="BDEC01000035">
    <property type="protein sequence ID" value="GBD68120.1"/>
    <property type="molecule type" value="Genomic_DNA"/>
</dbReference>
<dbReference type="PIRSF" id="PIRSF012526">
    <property type="entry name" value="CYTH_UCP012526"/>
    <property type="match status" value="1"/>
</dbReference>
<organism evidence="2 3">
    <name type="scientific">Tetragenococcus halophilus subsp. halophilus</name>
    <dbReference type="NCBI Taxonomy" id="1513897"/>
    <lineage>
        <taxon>Bacteria</taxon>
        <taxon>Bacillati</taxon>
        <taxon>Bacillota</taxon>
        <taxon>Bacilli</taxon>
        <taxon>Lactobacillales</taxon>
        <taxon>Enterococcaceae</taxon>
        <taxon>Tetragenococcus</taxon>
    </lineage>
</organism>
<dbReference type="InterPro" id="IPR033469">
    <property type="entry name" value="CYTH-like_dom_sf"/>
</dbReference>
<proteinExistence type="predicted"/>
<gene>
    <name evidence="2" type="ORF">TEHN7118_0926</name>
</gene>
<keyword evidence="3" id="KW-1185">Reference proteome</keyword>
<protein>
    <recommendedName>
        <fullName evidence="1">CYTH domain-containing protein</fullName>
    </recommendedName>
</protein>
<dbReference type="Pfam" id="PF01928">
    <property type="entry name" value="CYTH"/>
    <property type="match status" value="1"/>
</dbReference>
<dbReference type="SUPFAM" id="SSF55154">
    <property type="entry name" value="CYTH-like phosphatases"/>
    <property type="match status" value="1"/>
</dbReference>